<dbReference type="Proteomes" id="UP001497623">
    <property type="component" value="Unassembled WGS sequence"/>
</dbReference>
<protein>
    <submittedName>
        <fullName evidence="2">Uncharacterized protein</fullName>
    </submittedName>
</protein>
<keyword evidence="3" id="KW-1185">Reference proteome</keyword>
<reference evidence="2 3" key="1">
    <citation type="submission" date="2024-05" db="EMBL/GenBank/DDBJ databases">
        <authorList>
            <person name="Wallberg A."/>
        </authorList>
    </citation>
    <scope>NUCLEOTIDE SEQUENCE [LARGE SCALE GENOMIC DNA]</scope>
</reference>
<sequence>VCVVALVLYYRRRPSLLDDHELEPTPAKHLQQRQPYRVTVCGKVYHGIHGETGMVEGHPGMGVGGSGGCIGVFNNNRNSSNGVAVVSGGLFERTPVTGASSSSSSMTHYPRETLNPPPTPVADARPGAASCQPLCCHVPHHPTPATLHSYRHYKTRNRPPPPTPCSTDVCDDSDFNSSAGVFSHATPGCYTSPGSTTYYSSPQMTDYDSDPHPPPPTPQYLNSCTPTSYPPSPSTDRSYCTRAPCPPPPSPIASD</sequence>
<proteinExistence type="predicted"/>
<comment type="caution">
    <text evidence="2">The sequence shown here is derived from an EMBL/GenBank/DDBJ whole genome shotgun (WGS) entry which is preliminary data.</text>
</comment>
<feature type="non-terminal residue" evidence="2">
    <location>
        <position position="1"/>
    </location>
</feature>
<feature type="compositionally biased region" description="Pro residues" evidence="1">
    <location>
        <begin position="244"/>
        <end position="255"/>
    </location>
</feature>
<accession>A0AAV2SKU2</accession>
<gene>
    <name evidence="2" type="ORF">MNOR_LOCUS38597</name>
</gene>
<name>A0AAV2SKU2_MEGNR</name>
<dbReference type="AlphaFoldDB" id="A0AAV2SKU2"/>
<evidence type="ECO:0000256" key="1">
    <source>
        <dbReference type="SAM" id="MobiDB-lite"/>
    </source>
</evidence>
<evidence type="ECO:0000313" key="2">
    <source>
        <dbReference type="EMBL" id="CAL4214238.1"/>
    </source>
</evidence>
<feature type="region of interest" description="Disordered" evidence="1">
    <location>
        <begin position="200"/>
        <end position="255"/>
    </location>
</feature>
<organism evidence="2 3">
    <name type="scientific">Meganyctiphanes norvegica</name>
    <name type="common">Northern krill</name>
    <name type="synonym">Thysanopoda norvegica</name>
    <dbReference type="NCBI Taxonomy" id="48144"/>
    <lineage>
        <taxon>Eukaryota</taxon>
        <taxon>Metazoa</taxon>
        <taxon>Ecdysozoa</taxon>
        <taxon>Arthropoda</taxon>
        <taxon>Crustacea</taxon>
        <taxon>Multicrustacea</taxon>
        <taxon>Malacostraca</taxon>
        <taxon>Eumalacostraca</taxon>
        <taxon>Eucarida</taxon>
        <taxon>Euphausiacea</taxon>
        <taxon>Euphausiidae</taxon>
        <taxon>Meganyctiphanes</taxon>
    </lineage>
</organism>
<dbReference type="EMBL" id="CAXKWB010089691">
    <property type="protein sequence ID" value="CAL4214238.1"/>
    <property type="molecule type" value="Genomic_DNA"/>
</dbReference>
<evidence type="ECO:0000313" key="3">
    <source>
        <dbReference type="Proteomes" id="UP001497623"/>
    </source>
</evidence>